<protein>
    <submittedName>
        <fullName evidence="3">Transporter family-2 protein</fullName>
    </submittedName>
</protein>
<keyword evidence="2" id="KW-0472">Membrane</keyword>
<feature type="region of interest" description="Disordered" evidence="1">
    <location>
        <begin position="326"/>
        <end position="352"/>
    </location>
</feature>
<dbReference type="PANTHER" id="PTHR34821">
    <property type="entry name" value="INNER MEMBRANE PROTEIN YDCZ"/>
    <property type="match status" value="1"/>
</dbReference>
<dbReference type="Pfam" id="PF04657">
    <property type="entry name" value="DMT_YdcZ"/>
    <property type="match status" value="2"/>
</dbReference>
<organism evidence="3 4">
    <name type="scientific">Brachybacterium sacelli</name>
    <dbReference type="NCBI Taxonomy" id="173364"/>
    <lineage>
        <taxon>Bacteria</taxon>
        <taxon>Bacillati</taxon>
        <taxon>Actinomycetota</taxon>
        <taxon>Actinomycetes</taxon>
        <taxon>Micrococcales</taxon>
        <taxon>Dermabacteraceae</taxon>
        <taxon>Brachybacterium</taxon>
    </lineage>
</organism>
<gene>
    <name evidence="3" type="ORF">JOF43_001324</name>
</gene>
<proteinExistence type="predicted"/>
<feature type="compositionally biased region" description="Acidic residues" evidence="1">
    <location>
        <begin position="340"/>
        <end position="352"/>
    </location>
</feature>
<evidence type="ECO:0000256" key="1">
    <source>
        <dbReference type="SAM" id="MobiDB-lite"/>
    </source>
</evidence>
<feature type="transmembrane region" description="Helical" evidence="2">
    <location>
        <begin position="150"/>
        <end position="170"/>
    </location>
</feature>
<feature type="transmembrane region" description="Helical" evidence="2">
    <location>
        <begin position="271"/>
        <end position="289"/>
    </location>
</feature>
<reference evidence="3 4" key="1">
    <citation type="submission" date="2021-03" db="EMBL/GenBank/DDBJ databases">
        <title>Sequencing the genomes of 1000 actinobacteria strains.</title>
        <authorList>
            <person name="Klenk H.-P."/>
        </authorList>
    </citation>
    <scope>NUCLEOTIDE SEQUENCE [LARGE SCALE GENOMIC DNA]</scope>
    <source>
        <strain evidence="3 4">DSM 14566</strain>
    </source>
</reference>
<dbReference type="InterPro" id="IPR006750">
    <property type="entry name" value="YdcZ"/>
</dbReference>
<keyword evidence="2" id="KW-1133">Transmembrane helix</keyword>
<accession>A0ABS4WYS9</accession>
<evidence type="ECO:0000256" key="2">
    <source>
        <dbReference type="SAM" id="Phobius"/>
    </source>
</evidence>
<feature type="transmembrane region" description="Helical" evidence="2">
    <location>
        <begin position="93"/>
        <end position="109"/>
    </location>
</feature>
<feature type="transmembrane region" description="Helical" evidence="2">
    <location>
        <begin position="295"/>
        <end position="319"/>
    </location>
</feature>
<dbReference type="Proteomes" id="UP001519290">
    <property type="component" value="Unassembled WGS sequence"/>
</dbReference>
<comment type="caution">
    <text evidence="3">The sequence shown here is derived from an EMBL/GenBank/DDBJ whole genome shotgun (WGS) entry which is preliminary data.</text>
</comment>
<evidence type="ECO:0000313" key="3">
    <source>
        <dbReference type="EMBL" id="MBP2381367.1"/>
    </source>
</evidence>
<evidence type="ECO:0000313" key="4">
    <source>
        <dbReference type="Proteomes" id="UP001519290"/>
    </source>
</evidence>
<dbReference type="RefSeq" id="WP_209900457.1">
    <property type="nucleotide sequence ID" value="NZ_BAAAJW010000002.1"/>
</dbReference>
<feature type="transmembrane region" description="Helical" evidence="2">
    <location>
        <begin position="115"/>
        <end position="138"/>
    </location>
</feature>
<name>A0ABS4WYS9_9MICO</name>
<sequence>MTTSPDNVVHDRPPVAKTASVGLFVLFTVLAGTLGPMQSAVNGRLGADLGDGHLASIVSFGSGLLLMLVIILPRPSTRRAFLALPGHLRRGTIPWPNFFAGLCGAMIVLSEGISVGALGVATFQTALISGMVISGVVCDRLGIGIPFKQALSVFRLVGALLAVVATVLVVSPNFQTPHALALIVLPFAGGLLAGWQPAGNSNIGKLAGSMLVSITWNFLIGFAFLTVAFLIRMSTGHASFALPDTWWMYLGGPLGLASIALMALLVRRLGLLLLALASTAGQLVGSILIDSLLPGMGVVHVVTVLGALVALCASAIAMIPSKHVRDDEAPRQMGAHDGQEPDSEPESQEVRS</sequence>
<feature type="transmembrane region" description="Helical" evidence="2">
    <location>
        <begin position="53"/>
        <end position="72"/>
    </location>
</feature>
<feature type="transmembrane region" description="Helical" evidence="2">
    <location>
        <begin position="207"/>
        <end position="231"/>
    </location>
</feature>
<dbReference type="EMBL" id="JAGIOD010000001">
    <property type="protein sequence ID" value="MBP2381367.1"/>
    <property type="molecule type" value="Genomic_DNA"/>
</dbReference>
<feature type="transmembrane region" description="Helical" evidence="2">
    <location>
        <begin position="176"/>
        <end position="195"/>
    </location>
</feature>
<feature type="transmembrane region" description="Helical" evidence="2">
    <location>
        <begin position="21"/>
        <end position="41"/>
    </location>
</feature>
<keyword evidence="4" id="KW-1185">Reference proteome</keyword>
<feature type="transmembrane region" description="Helical" evidence="2">
    <location>
        <begin position="246"/>
        <end position="266"/>
    </location>
</feature>
<dbReference type="PANTHER" id="PTHR34821:SF2">
    <property type="entry name" value="INNER MEMBRANE PROTEIN YDCZ"/>
    <property type="match status" value="1"/>
</dbReference>
<keyword evidence="2" id="KW-0812">Transmembrane</keyword>